<evidence type="ECO:0000313" key="3">
    <source>
        <dbReference type="EMBL" id="MBU3077893.1"/>
    </source>
</evidence>
<name>A0ABS6BHV7_9SPHN</name>
<feature type="domain" description="Methyl-accepting transducer" evidence="2">
    <location>
        <begin position="14"/>
        <end position="189"/>
    </location>
</feature>
<comment type="caution">
    <text evidence="3">The sequence shown here is derived from an EMBL/GenBank/DDBJ whole genome shotgun (WGS) entry which is preliminary data.</text>
</comment>
<dbReference type="RefSeq" id="WP_216323204.1">
    <property type="nucleotide sequence ID" value="NZ_JAHKRT010000004.1"/>
</dbReference>
<dbReference type="InterPro" id="IPR004089">
    <property type="entry name" value="MCPsignal_dom"/>
</dbReference>
<organism evidence="3 4">
    <name type="scientific">Sphingomonas quercus</name>
    <dbReference type="NCBI Taxonomy" id="2842451"/>
    <lineage>
        <taxon>Bacteria</taxon>
        <taxon>Pseudomonadati</taxon>
        <taxon>Pseudomonadota</taxon>
        <taxon>Alphaproteobacteria</taxon>
        <taxon>Sphingomonadales</taxon>
        <taxon>Sphingomonadaceae</taxon>
        <taxon>Sphingomonas</taxon>
    </lineage>
</organism>
<keyword evidence="4" id="KW-1185">Reference proteome</keyword>
<dbReference type="Proteomes" id="UP000776276">
    <property type="component" value="Unassembled WGS sequence"/>
</dbReference>
<evidence type="ECO:0000256" key="1">
    <source>
        <dbReference type="PROSITE-ProRule" id="PRU00284"/>
    </source>
</evidence>
<dbReference type="Pfam" id="PF00015">
    <property type="entry name" value="MCPsignal"/>
    <property type="match status" value="1"/>
</dbReference>
<accession>A0ABS6BHV7</accession>
<dbReference type="PROSITE" id="PS50111">
    <property type="entry name" value="CHEMOTAXIS_TRANSDUC_2"/>
    <property type="match status" value="1"/>
</dbReference>
<proteinExistence type="predicted"/>
<protein>
    <recommendedName>
        <fullName evidence="2">Methyl-accepting transducer domain-containing protein</fullName>
    </recommendedName>
</protein>
<reference evidence="3 4" key="1">
    <citation type="submission" date="2021-06" db="EMBL/GenBank/DDBJ databases">
        <title>Sphingomonas sp. XMGL2, whole genome shotgun sequencing project.</title>
        <authorList>
            <person name="Zhao G."/>
            <person name="Shen L."/>
        </authorList>
    </citation>
    <scope>NUCLEOTIDE SEQUENCE [LARGE SCALE GENOMIC DNA]</scope>
    <source>
        <strain evidence="3 4">XMGL2</strain>
    </source>
</reference>
<keyword evidence="1" id="KW-0807">Transducer</keyword>
<evidence type="ECO:0000313" key="4">
    <source>
        <dbReference type="Proteomes" id="UP000776276"/>
    </source>
</evidence>
<gene>
    <name evidence="3" type="ORF">KOF26_08455</name>
</gene>
<sequence length="189" mass="19952">MINGAETPFDTDRAAAPGAIDFALRRNATDATVVAERASKAQRMATATGDEVRFLIAVMRKIMPAMEMAERSLLQADPMKQMLENVAATAHLLALNTELQADRAGEGAPVLAALGEEMRALARQAARAGQAVPELVEAVSQDIALGTALITAANEALQGVTEQFQALISQLEVTAQSAGRHATVLRDMS</sequence>
<dbReference type="EMBL" id="JAHKRT010000004">
    <property type="protein sequence ID" value="MBU3077893.1"/>
    <property type="molecule type" value="Genomic_DNA"/>
</dbReference>
<evidence type="ECO:0000259" key="2">
    <source>
        <dbReference type="PROSITE" id="PS50111"/>
    </source>
</evidence>